<keyword evidence="4 6" id="KW-1133">Transmembrane helix</keyword>
<comment type="caution">
    <text evidence="8">The sequence shown here is derived from an EMBL/GenBank/DDBJ whole genome shotgun (WGS) entry which is preliminary data.</text>
</comment>
<dbReference type="OrthoDB" id="9815624at2"/>
<dbReference type="SUPFAM" id="SSF103473">
    <property type="entry name" value="MFS general substrate transporter"/>
    <property type="match status" value="1"/>
</dbReference>
<evidence type="ECO:0000256" key="5">
    <source>
        <dbReference type="ARBA" id="ARBA00023136"/>
    </source>
</evidence>
<dbReference type="Pfam" id="PF07690">
    <property type="entry name" value="MFS_1"/>
    <property type="match status" value="1"/>
</dbReference>
<sequence>MMDQNVSGSRKSYKWEMLAWLWLAFFLNQADRQVFSVVLPLIKVDLKLTDGELGLIASALVWTYGVLVPFAGFIGDRLSRRNIIGTSLLVWSAATLTTGLCHTLIQFIFLRGVATGGGEAFYAPAANALISEEHTNKRSFALALHQTAVYFGIILSGLIAGYIAELYGWRHAFYLFGGFGILIAVIIFLRLKKDLPAQVTEKVDVVTTAKLIFKKPTVILLTFSFACMVFVNVGYLTWMPSLLAEKFDLSLAEAGFSSMFYHHIGAFIGVISGGSLSDRFSKINPANRLVVQGVSLLLGAPFIYWIGAGETVTITYAALFMFGIFRGAYDSSIFASLYEVVKPEIKSSASGLMLMCAFLIGAFSPVLLGYLKPTLGIETGVSYLWLSYFIGALSLFTAVLFFFKKDREEIVDKI</sequence>
<dbReference type="InterPro" id="IPR044770">
    <property type="entry name" value="MFS_spinster-like"/>
</dbReference>
<feature type="transmembrane region" description="Helical" evidence="6">
    <location>
        <begin position="383"/>
        <end position="403"/>
    </location>
</feature>
<accession>R9GP07</accession>
<dbReference type="Gene3D" id="1.20.1250.20">
    <property type="entry name" value="MFS general substrate transporter like domains"/>
    <property type="match status" value="2"/>
</dbReference>
<dbReference type="eggNOG" id="COG2271">
    <property type="taxonomic scope" value="Bacteria"/>
</dbReference>
<keyword evidence="9" id="KW-1185">Reference proteome</keyword>
<dbReference type="InterPro" id="IPR011701">
    <property type="entry name" value="MFS"/>
</dbReference>
<dbReference type="EMBL" id="AQPN01000114">
    <property type="protein sequence ID" value="EOR93451.1"/>
    <property type="molecule type" value="Genomic_DNA"/>
</dbReference>
<feature type="domain" description="Major facilitator superfamily (MFS) profile" evidence="7">
    <location>
        <begin position="17"/>
        <end position="409"/>
    </location>
</feature>
<dbReference type="InterPro" id="IPR036259">
    <property type="entry name" value="MFS_trans_sf"/>
</dbReference>
<gene>
    <name evidence="8" type="ORF">ADIARSV_3390</name>
</gene>
<keyword evidence="5 6" id="KW-0472">Membrane</keyword>
<comment type="subcellular location">
    <subcellularLocation>
        <location evidence="1">Membrane</location>
        <topology evidence="1">Multi-pass membrane protein</topology>
    </subcellularLocation>
</comment>
<dbReference type="PROSITE" id="PS50850">
    <property type="entry name" value="MFS"/>
    <property type="match status" value="1"/>
</dbReference>
<feature type="transmembrane region" description="Helical" evidence="6">
    <location>
        <begin position="147"/>
        <end position="167"/>
    </location>
</feature>
<evidence type="ECO:0000313" key="9">
    <source>
        <dbReference type="Proteomes" id="UP000014174"/>
    </source>
</evidence>
<evidence type="ECO:0000256" key="4">
    <source>
        <dbReference type="ARBA" id="ARBA00022989"/>
    </source>
</evidence>
<evidence type="ECO:0000256" key="6">
    <source>
        <dbReference type="SAM" id="Phobius"/>
    </source>
</evidence>
<evidence type="ECO:0000313" key="8">
    <source>
        <dbReference type="EMBL" id="EOR93451.1"/>
    </source>
</evidence>
<protein>
    <submittedName>
        <fullName evidence="8">Major facilitator superfamily MFS_1</fullName>
    </submittedName>
</protein>
<dbReference type="InterPro" id="IPR020846">
    <property type="entry name" value="MFS_dom"/>
</dbReference>
<proteinExistence type="predicted"/>
<dbReference type="PANTHER" id="PTHR23505:SF79">
    <property type="entry name" value="PROTEIN SPINSTER"/>
    <property type="match status" value="1"/>
</dbReference>
<evidence type="ECO:0000256" key="2">
    <source>
        <dbReference type="ARBA" id="ARBA00022448"/>
    </source>
</evidence>
<name>R9GP07_9SPHI</name>
<feature type="transmembrane region" description="Helical" evidence="6">
    <location>
        <begin position="173"/>
        <end position="191"/>
    </location>
</feature>
<feature type="transmembrane region" description="Helical" evidence="6">
    <location>
        <begin position="289"/>
        <end position="307"/>
    </location>
</feature>
<dbReference type="InterPro" id="IPR000849">
    <property type="entry name" value="Sugar_P_transporter"/>
</dbReference>
<feature type="transmembrane region" description="Helical" evidence="6">
    <location>
        <begin position="259"/>
        <end position="277"/>
    </location>
</feature>
<dbReference type="GO" id="GO:0022857">
    <property type="term" value="F:transmembrane transporter activity"/>
    <property type="evidence" value="ECO:0007669"/>
    <property type="project" value="InterPro"/>
</dbReference>
<keyword evidence="3 6" id="KW-0812">Transmembrane</keyword>
<dbReference type="AlphaFoldDB" id="R9GP07"/>
<dbReference type="Proteomes" id="UP000014174">
    <property type="component" value="Unassembled WGS sequence"/>
</dbReference>
<organism evidence="8 9">
    <name type="scientific">Arcticibacter svalbardensis MN12-7</name>
    <dbReference type="NCBI Taxonomy" id="1150600"/>
    <lineage>
        <taxon>Bacteria</taxon>
        <taxon>Pseudomonadati</taxon>
        <taxon>Bacteroidota</taxon>
        <taxon>Sphingobacteriia</taxon>
        <taxon>Sphingobacteriales</taxon>
        <taxon>Sphingobacteriaceae</taxon>
        <taxon>Arcticibacter</taxon>
    </lineage>
</organism>
<dbReference type="STRING" id="1150600.ADIARSV_3390"/>
<dbReference type="RefSeq" id="WP_016196619.1">
    <property type="nucleotide sequence ID" value="NZ_AQPN01000114.1"/>
</dbReference>
<feature type="transmembrane region" description="Helical" evidence="6">
    <location>
        <begin position="350"/>
        <end position="371"/>
    </location>
</feature>
<evidence type="ECO:0000256" key="1">
    <source>
        <dbReference type="ARBA" id="ARBA00004141"/>
    </source>
</evidence>
<feature type="transmembrane region" description="Helical" evidence="6">
    <location>
        <begin position="313"/>
        <end position="329"/>
    </location>
</feature>
<dbReference type="PIRSF" id="PIRSF002808">
    <property type="entry name" value="Hexose_phosphate_transp"/>
    <property type="match status" value="1"/>
</dbReference>
<keyword evidence="2" id="KW-0813">Transport</keyword>
<dbReference type="GO" id="GO:0016020">
    <property type="term" value="C:membrane"/>
    <property type="evidence" value="ECO:0007669"/>
    <property type="project" value="UniProtKB-SubCell"/>
</dbReference>
<evidence type="ECO:0000259" key="7">
    <source>
        <dbReference type="PROSITE" id="PS50850"/>
    </source>
</evidence>
<evidence type="ECO:0000256" key="3">
    <source>
        <dbReference type="ARBA" id="ARBA00022692"/>
    </source>
</evidence>
<dbReference type="PATRIC" id="fig|1150600.3.peg.3359"/>
<feature type="transmembrane region" description="Helical" evidence="6">
    <location>
        <begin position="218"/>
        <end position="239"/>
    </location>
</feature>
<feature type="transmembrane region" description="Helical" evidence="6">
    <location>
        <begin position="56"/>
        <end position="74"/>
    </location>
</feature>
<dbReference type="PANTHER" id="PTHR23505">
    <property type="entry name" value="SPINSTER"/>
    <property type="match status" value="1"/>
</dbReference>
<reference evidence="8 9" key="1">
    <citation type="journal article" date="2013" name="Genome Announc.">
        <title>Draft Genome Sequence of Arcticibacter svalbardensis Strain MN12-7T, a Member of the Family Sphingobacteriaceae Isolated from an Arctic Soil Sample.</title>
        <authorList>
            <person name="Shivaji S."/>
            <person name="Ara S."/>
            <person name="Prasad S."/>
            <person name="Manasa B.P."/>
            <person name="Begum Z."/>
            <person name="Singh A."/>
            <person name="Kumar Pinnaka A."/>
        </authorList>
    </citation>
    <scope>NUCLEOTIDE SEQUENCE [LARGE SCALE GENOMIC DNA]</scope>
    <source>
        <strain evidence="8 9">MN12-7</strain>
    </source>
</reference>